<keyword evidence="1" id="KW-0597">Phosphoprotein</keyword>
<dbReference type="InterPro" id="IPR036890">
    <property type="entry name" value="HATPase_C_sf"/>
</dbReference>
<dbReference type="PANTHER" id="PTHR43719">
    <property type="entry name" value="TWO-COMPONENT HISTIDINE KINASE"/>
    <property type="match status" value="1"/>
</dbReference>
<comment type="caution">
    <text evidence="4">The sequence shown here is derived from an EMBL/GenBank/DDBJ whole genome shotgun (WGS) entry which is preliminary data.</text>
</comment>
<reference evidence="4 5" key="1">
    <citation type="submission" date="2018-06" db="EMBL/GenBank/DDBJ databases">
        <title>Genome Sequence of the Brown Rot Fungal Pathogen Monilinia fructigena.</title>
        <authorList>
            <person name="Landi L."/>
            <person name="De Miccolis Angelini R.M."/>
            <person name="Pollastro S."/>
            <person name="Abate D."/>
            <person name="Faretra F."/>
            <person name="Romanazzi G."/>
        </authorList>
    </citation>
    <scope>NUCLEOTIDE SEQUENCE [LARGE SCALE GENOMIC DNA]</scope>
    <source>
        <strain evidence="4 5">Mfrg269</strain>
    </source>
</reference>
<gene>
    <name evidence="4" type="ORF">DID88_000093</name>
</gene>
<dbReference type="AlphaFoldDB" id="A0A395IJ39"/>
<dbReference type="SMART" id="SM00387">
    <property type="entry name" value="HATPase_c"/>
    <property type="match status" value="1"/>
</dbReference>
<name>A0A395IJ39_9HELO</name>
<evidence type="ECO:0000313" key="4">
    <source>
        <dbReference type="EMBL" id="RAL60317.1"/>
    </source>
</evidence>
<dbReference type="Pfam" id="PF02518">
    <property type="entry name" value="HATPase_c"/>
    <property type="match status" value="1"/>
</dbReference>
<dbReference type="EMBL" id="QKRW01000042">
    <property type="protein sequence ID" value="RAL60317.1"/>
    <property type="molecule type" value="Genomic_DNA"/>
</dbReference>
<accession>A0A395IJ39</accession>
<feature type="domain" description="Histidine kinase" evidence="3">
    <location>
        <begin position="107"/>
        <end position="224"/>
    </location>
</feature>
<dbReference type="PANTHER" id="PTHR43719:SF30">
    <property type="entry name" value="TWO-COMPONENT SYSTEM RESPONSE REGULATOR"/>
    <property type="match status" value="1"/>
</dbReference>
<dbReference type="InterPro" id="IPR036097">
    <property type="entry name" value="HisK_dim/P_sf"/>
</dbReference>
<dbReference type="Gene3D" id="3.30.565.10">
    <property type="entry name" value="Histidine kinase-like ATPase, C-terminal domain"/>
    <property type="match status" value="1"/>
</dbReference>
<feature type="compositionally biased region" description="Low complexity" evidence="2">
    <location>
        <begin position="256"/>
        <end position="275"/>
    </location>
</feature>
<organism evidence="4 5">
    <name type="scientific">Monilinia fructigena</name>
    <dbReference type="NCBI Taxonomy" id="38457"/>
    <lineage>
        <taxon>Eukaryota</taxon>
        <taxon>Fungi</taxon>
        <taxon>Dikarya</taxon>
        <taxon>Ascomycota</taxon>
        <taxon>Pezizomycotina</taxon>
        <taxon>Leotiomycetes</taxon>
        <taxon>Helotiales</taxon>
        <taxon>Sclerotiniaceae</taxon>
        <taxon>Monilinia</taxon>
    </lineage>
</organism>
<dbReference type="SUPFAM" id="SSF47384">
    <property type="entry name" value="Homodimeric domain of signal transducing histidine kinase"/>
    <property type="match status" value="1"/>
</dbReference>
<dbReference type="SMART" id="SM00388">
    <property type="entry name" value="HisKA"/>
    <property type="match status" value="1"/>
</dbReference>
<dbReference type="Gene3D" id="1.10.287.130">
    <property type="match status" value="1"/>
</dbReference>
<dbReference type="InterPro" id="IPR050956">
    <property type="entry name" value="2C_system_His_kinase"/>
</dbReference>
<protein>
    <recommendedName>
        <fullName evidence="3">Histidine kinase domain-containing protein</fullName>
    </recommendedName>
</protein>
<evidence type="ECO:0000256" key="2">
    <source>
        <dbReference type="SAM" id="MobiDB-lite"/>
    </source>
</evidence>
<dbReference type="Pfam" id="PF00512">
    <property type="entry name" value="HisKA"/>
    <property type="match status" value="1"/>
</dbReference>
<dbReference type="PROSITE" id="PS50109">
    <property type="entry name" value="HIS_KIN"/>
    <property type="match status" value="1"/>
</dbReference>
<evidence type="ECO:0000313" key="5">
    <source>
        <dbReference type="Proteomes" id="UP000249056"/>
    </source>
</evidence>
<feature type="region of interest" description="Disordered" evidence="2">
    <location>
        <begin position="252"/>
        <end position="275"/>
    </location>
</feature>
<dbReference type="SUPFAM" id="SSF55874">
    <property type="entry name" value="ATPase domain of HSP90 chaperone/DNA topoisomerase II/histidine kinase"/>
    <property type="match status" value="1"/>
</dbReference>
<dbReference type="InterPro" id="IPR005467">
    <property type="entry name" value="His_kinase_dom"/>
</dbReference>
<dbReference type="Proteomes" id="UP000249056">
    <property type="component" value="Unassembled WGS sequence"/>
</dbReference>
<dbReference type="InterPro" id="IPR004358">
    <property type="entry name" value="Sig_transdc_His_kin-like_C"/>
</dbReference>
<evidence type="ECO:0000259" key="3">
    <source>
        <dbReference type="PROSITE" id="PS50109"/>
    </source>
</evidence>
<dbReference type="PRINTS" id="PR00344">
    <property type="entry name" value="BCTRLSENSOR"/>
</dbReference>
<sequence length="302" mass="33409">MGRGFQKRKVLEAVELKRQQENFIDMTSHEMRNPLSAIIQCADMIGISVKEFDGGTNDIVLPREAVHGYADAASTIVLCAQHQKRIIDDILTLSKLDLICYSSLPPKLVQVLINLVTNAIKFTQTQAKRNIAITVSAALEPPSTPGLIYLSRNSNHKTHTPEMKRNLLFKRFSQASPRTHVQYGGSGLGLFISRELTELQGGQIGVASKAGVGSTFAFYIRTRRCDPPQDKDSITPQMDIQAQNNIITNNSLARLKGPSRSSKSRRSQSPASSSPKHILIVEDNIVNQKVLSKQLRSGRVYC</sequence>
<proteinExistence type="predicted"/>
<dbReference type="OrthoDB" id="60033at2759"/>
<dbReference type="GO" id="GO:0000155">
    <property type="term" value="F:phosphorelay sensor kinase activity"/>
    <property type="evidence" value="ECO:0007669"/>
    <property type="project" value="InterPro"/>
</dbReference>
<dbReference type="CDD" id="cd00082">
    <property type="entry name" value="HisKA"/>
    <property type="match status" value="1"/>
</dbReference>
<dbReference type="InterPro" id="IPR003594">
    <property type="entry name" value="HATPase_dom"/>
</dbReference>
<keyword evidence="5" id="KW-1185">Reference proteome</keyword>
<evidence type="ECO:0000256" key="1">
    <source>
        <dbReference type="ARBA" id="ARBA00022553"/>
    </source>
</evidence>
<dbReference type="InterPro" id="IPR003661">
    <property type="entry name" value="HisK_dim/P_dom"/>
</dbReference>